<keyword evidence="3" id="KW-1185">Reference proteome</keyword>
<reference evidence="3" key="1">
    <citation type="submission" date="2017-01" db="EMBL/GenBank/DDBJ databases">
        <authorList>
            <person name="Wang Y."/>
            <person name="White M."/>
            <person name="Kvist S."/>
            <person name="Moncalvo J.-M."/>
        </authorList>
    </citation>
    <scope>NUCLEOTIDE SEQUENCE [LARGE SCALE GENOMIC DNA]</scope>
    <source>
        <strain evidence="3">ID-206-W2</strain>
    </source>
</reference>
<dbReference type="AlphaFoldDB" id="A0A1R1XCH6"/>
<sequence>VDNLTPGKTAEPSVEDDQHISASIPATVLNVYPELESLIPSMSEDIYRTMLTDEEKKETIYGFPKSSKVCYNPPPINEAAPGSVKKADSVFYAIQIALAHRTRCIMGNAASMETQARLDNLLRGISFTGNPEQVVGSEVKPLIVSEKFDTQLAAIKPTKSARWEGTFGVQKSLEKSHGQSVGPENRGEGIPRTFQDIGIKQQGLRGKQTKYFCVAGPLGWPKATQAWPASTKKREMVGEEFAASPKSDIDGASPTDNASYAIQAEAQPRGPPEPNGRGGGSTNEEGHRGEDRRTTPSIGSKEDEPAPGGKELQDGIPSINLQDNPVKGLYDVLGFEGRIPAYSDTQVVQ</sequence>
<proteinExistence type="predicted"/>
<dbReference type="EMBL" id="LSSM01005620">
    <property type="protein sequence ID" value="OMJ12308.1"/>
    <property type="molecule type" value="Genomic_DNA"/>
</dbReference>
<evidence type="ECO:0000313" key="2">
    <source>
        <dbReference type="EMBL" id="OMJ12308.1"/>
    </source>
</evidence>
<protein>
    <submittedName>
        <fullName evidence="2">Uncharacterized protein</fullName>
    </submittedName>
</protein>
<evidence type="ECO:0000313" key="3">
    <source>
        <dbReference type="Proteomes" id="UP000187429"/>
    </source>
</evidence>
<feature type="non-terminal residue" evidence="2">
    <location>
        <position position="1"/>
    </location>
</feature>
<feature type="compositionally biased region" description="Basic and acidic residues" evidence="1">
    <location>
        <begin position="284"/>
        <end position="304"/>
    </location>
</feature>
<gene>
    <name evidence="2" type="ORF">AYI69_g9458</name>
</gene>
<organism evidence="2 3">
    <name type="scientific">Smittium culicis</name>
    <dbReference type="NCBI Taxonomy" id="133412"/>
    <lineage>
        <taxon>Eukaryota</taxon>
        <taxon>Fungi</taxon>
        <taxon>Fungi incertae sedis</taxon>
        <taxon>Zoopagomycota</taxon>
        <taxon>Kickxellomycotina</taxon>
        <taxon>Harpellomycetes</taxon>
        <taxon>Harpellales</taxon>
        <taxon>Legeriomycetaceae</taxon>
        <taxon>Smittium</taxon>
    </lineage>
</organism>
<dbReference type="OrthoDB" id="10330355at2759"/>
<evidence type="ECO:0000256" key="1">
    <source>
        <dbReference type="SAM" id="MobiDB-lite"/>
    </source>
</evidence>
<dbReference type="Proteomes" id="UP000187429">
    <property type="component" value="Unassembled WGS sequence"/>
</dbReference>
<accession>A0A1R1XCH6</accession>
<comment type="caution">
    <text evidence="2">The sequence shown here is derived from an EMBL/GenBank/DDBJ whole genome shotgun (WGS) entry which is preliminary data.</text>
</comment>
<name>A0A1R1XCH6_9FUNG</name>
<feature type="region of interest" description="Disordered" evidence="1">
    <location>
        <begin position="265"/>
        <end position="324"/>
    </location>
</feature>